<feature type="coiled-coil region" evidence="1">
    <location>
        <begin position="35"/>
        <end position="62"/>
    </location>
</feature>
<keyword evidence="1" id="KW-0175">Coiled coil</keyword>
<evidence type="ECO:0000313" key="2">
    <source>
        <dbReference type="EMBL" id="KAF2417527.1"/>
    </source>
</evidence>
<accession>A0A9P4TSV0</accession>
<dbReference type="AlphaFoldDB" id="A0A9P4TSV0"/>
<evidence type="ECO:0000256" key="1">
    <source>
        <dbReference type="SAM" id="Coils"/>
    </source>
</evidence>
<protein>
    <submittedName>
        <fullName evidence="2">Uncharacterized protein</fullName>
    </submittedName>
</protein>
<dbReference type="Proteomes" id="UP000800235">
    <property type="component" value="Unassembled WGS sequence"/>
</dbReference>
<organism evidence="2 3">
    <name type="scientific">Tothia fuscella</name>
    <dbReference type="NCBI Taxonomy" id="1048955"/>
    <lineage>
        <taxon>Eukaryota</taxon>
        <taxon>Fungi</taxon>
        <taxon>Dikarya</taxon>
        <taxon>Ascomycota</taxon>
        <taxon>Pezizomycotina</taxon>
        <taxon>Dothideomycetes</taxon>
        <taxon>Pleosporomycetidae</taxon>
        <taxon>Venturiales</taxon>
        <taxon>Cylindrosympodiaceae</taxon>
        <taxon>Tothia</taxon>
    </lineage>
</organism>
<dbReference type="EMBL" id="MU007138">
    <property type="protein sequence ID" value="KAF2417527.1"/>
    <property type="molecule type" value="Genomic_DNA"/>
</dbReference>
<comment type="caution">
    <text evidence="2">The sequence shown here is derived from an EMBL/GenBank/DDBJ whole genome shotgun (WGS) entry which is preliminary data.</text>
</comment>
<keyword evidence="3" id="KW-1185">Reference proteome</keyword>
<proteinExistence type="predicted"/>
<sequence>MASPINFGDVVKAIELCKSIKEKCFTRINSADLHYREFKRDILELDKRLSQLENDVHNALQQVSGKDIACHDMLKQEAADMVGGLKTTLKDCQDFLEENIKLNSRKANVLENYSWHSSSRVKDLRARIQNHTYKIFLVIKSVELQLQADIAANTHVLLDNTNEMLSILRKDAGLSVPRQLPEIPTFVVNKFTIALNRNCTVTLDDPLLLPLSEGVDILSLHFRECSVQSTSSGIPPTLEQNLSLLKAHWLVLLIETSQAFSQSRPGSLSRRMVKQIELGVEEQYKYRQITFWKAQDFEGLADSPFDIWRPRPVLKPEPATAAVGREEILANVALESRYEGHAESLIILRVSDKTIRTVLSRSYKDESTSVQTIERTEKFFDLDTDGLVPLYAIAEASERRWNVNVDYGKGGSVAYELQSRDDAFAVQRALTGYQPYAFSEAVYCAGVESPSSGVGRHESNHAGLDRYRQPVVLLVAGSLAYNLGQPSPHKPSALVKTMISL</sequence>
<dbReference type="OrthoDB" id="5400409at2759"/>
<gene>
    <name evidence="2" type="ORF">EJ08DRAFT_79900</name>
</gene>
<reference evidence="2" key="1">
    <citation type="journal article" date="2020" name="Stud. Mycol.">
        <title>101 Dothideomycetes genomes: a test case for predicting lifestyles and emergence of pathogens.</title>
        <authorList>
            <person name="Haridas S."/>
            <person name="Albert R."/>
            <person name="Binder M."/>
            <person name="Bloem J."/>
            <person name="Labutti K."/>
            <person name="Salamov A."/>
            <person name="Andreopoulos B."/>
            <person name="Baker S."/>
            <person name="Barry K."/>
            <person name="Bills G."/>
            <person name="Bluhm B."/>
            <person name="Cannon C."/>
            <person name="Castanera R."/>
            <person name="Culley D."/>
            <person name="Daum C."/>
            <person name="Ezra D."/>
            <person name="Gonzalez J."/>
            <person name="Henrissat B."/>
            <person name="Kuo A."/>
            <person name="Liang C."/>
            <person name="Lipzen A."/>
            <person name="Lutzoni F."/>
            <person name="Magnuson J."/>
            <person name="Mondo S."/>
            <person name="Nolan M."/>
            <person name="Ohm R."/>
            <person name="Pangilinan J."/>
            <person name="Park H.-J."/>
            <person name="Ramirez L."/>
            <person name="Alfaro M."/>
            <person name="Sun H."/>
            <person name="Tritt A."/>
            <person name="Yoshinaga Y."/>
            <person name="Zwiers L.-H."/>
            <person name="Turgeon B."/>
            <person name="Goodwin S."/>
            <person name="Spatafora J."/>
            <person name="Crous P."/>
            <person name="Grigoriev I."/>
        </authorList>
    </citation>
    <scope>NUCLEOTIDE SEQUENCE</scope>
    <source>
        <strain evidence="2">CBS 130266</strain>
    </source>
</reference>
<evidence type="ECO:0000313" key="3">
    <source>
        <dbReference type="Proteomes" id="UP000800235"/>
    </source>
</evidence>
<name>A0A9P4TSV0_9PEZI</name>